<dbReference type="InterPro" id="IPR001041">
    <property type="entry name" value="2Fe-2S_ferredoxin-type"/>
</dbReference>
<dbReference type="InterPro" id="IPR012675">
    <property type="entry name" value="Beta-grasp_dom_sf"/>
</dbReference>
<dbReference type="GO" id="GO:0009055">
    <property type="term" value="F:electron transfer activity"/>
    <property type="evidence" value="ECO:0007669"/>
    <property type="project" value="InterPro"/>
</dbReference>
<dbReference type="EMBL" id="UINC01183865">
    <property type="protein sequence ID" value="SVD94818.1"/>
    <property type="molecule type" value="Genomic_DNA"/>
</dbReference>
<feature type="domain" description="2Fe-2S ferredoxin-type" evidence="1">
    <location>
        <begin position="18"/>
        <end position="94"/>
    </location>
</feature>
<accession>A0A382ZJF0</accession>
<gene>
    <name evidence="2" type="ORF">METZ01_LOCUS447672</name>
</gene>
<sequence length="116" mass="12970">MTDQLTANLKIRRGVPGDPVRYDKFRFEFEPGQSVLDALRSIRRTTDGTLAVRYSCINANACKECVMRIDGETRYACATPLSAGEMLIEPLPNKRLIRDLITDTLPPDERLDLGAA</sequence>
<dbReference type="PANTHER" id="PTHR11921:SF29">
    <property type="entry name" value="SUCCINATE DEHYDROGENASE [UBIQUINONE] IRON-SULFUR SUBUNIT, MITOCHONDRIAL"/>
    <property type="match status" value="1"/>
</dbReference>
<dbReference type="GO" id="GO:0009060">
    <property type="term" value="P:aerobic respiration"/>
    <property type="evidence" value="ECO:0007669"/>
    <property type="project" value="TreeGrafter"/>
</dbReference>
<organism evidence="2">
    <name type="scientific">marine metagenome</name>
    <dbReference type="NCBI Taxonomy" id="408172"/>
    <lineage>
        <taxon>unclassified sequences</taxon>
        <taxon>metagenomes</taxon>
        <taxon>ecological metagenomes</taxon>
    </lineage>
</organism>
<dbReference type="SUPFAM" id="SSF54292">
    <property type="entry name" value="2Fe-2S ferredoxin-like"/>
    <property type="match status" value="1"/>
</dbReference>
<dbReference type="GO" id="GO:0051536">
    <property type="term" value="F:iron-sulfur cluster binding"/>
    <property type="evidence" value="ECO:0007669"/>
    <property type="project" value="InterPro"/>
</dbReference>
<dbReference type="Pfam" id="PF13085">
    <property type="entry name" value="Fer2_3"/>
    <property type="match status" value="1"/>
</dbReference>
<dbReference type="GO" id="GO:0022904">
    <property type="term" value="P:respiratory electron transport chain"/>
    <property type="evidence" value="ECO:0007669"/>
    <property type="project" value="TreeGrafter"/>
</dbReference>
<evidence type="ECO:0000313" key="2">
    <source>
        <dbReference type="EMBL" id="SVD94818.1"/>
    </source>
</evidence>
<name>A0A382ZJF0_9ZZZZ</name>
<protein>
    <recommendedName>
        <fullName evidence="1">2Fe-2S ferredoxin-type domain-containing protein</fullName>
    </recommendedName>
</protein>
<dbReference type="Gene3D" id="3.10.20.30">
    <property type="match status" value="1"/>
</dbReference>
<dbReference type="InterPro" id="IPR025192">
    <property type="entry name" value="Succ_DH/fum_Rdtase_N"/>
</dbReference>
<dbReference type="PANTHER" id="PTHR11921">
    <property type="entry name" value="SUCCINATE DEHYDROGENASE IRON-SULFUR PROTEIN"/>
    <property type="match status" value="1"/>
</dbReference>
<dbReference type="PROSITE" id="PS51085">
    <property type="entry name" value="2FE2S_FER_2"/>
    <property type="match status" value="1"/>
</dbReference>
<dbReference type="InterPro" id="IPR050573">
    <property type="entry name" value="SDH/FRD_Iron-Sulfur"/>
</dbReference>
<reference evidence="2" key="1">
    <citation type="submission" date="2018-05" db="EMBL/GenBank/DDBJ databases">
        <authorList>
            <person name="Lanie J.A."/>
            <person name="Ng W.-L."/>
            <person name="Kazmierczak K.M."/>
            <person name="Andrzejewski T.M."/>
            <person name="Davidsen T.M."/>
            <person name="Wayne K.J."/>
            <person name="Tettelin H."/>
            <person name="Glass J.I."/>
            <person name="Rusch D."/>
            <person name="Podicherti R."/>
            <person name="Tsui H.-C.T."/>
            <person name="Winkler M.E."/>
        </authorList>
    </citation>
    <scope>NUCLEOTIDE SEQUENCE</scope>
</reference>
<proteinExistence type="predicted"/>
<dbReference type="InterPro" id="IPR036010">
    <property type="entry name" value="2Fe-2S_ferredoxin-like_sf"/>
</dbReference>
<evidence type="ECO:0000259" key="1">
    <source>
        <dbReference type="PROSITE" id="PS51085"/>
    </source>
</evidence>
<dbReference type="AlphaFoldDB" id="A0A382ZJF0"/>